<reference evidence="1" key="1">
    <citation type="submission" date="2023-08" db="EMBL/GenBank/DDBJ databases">
        <authorList>
            <person name="Alioto T."/>
            <person name="Alioto T."/>
            <person name="Gomez Garrido J."/>
        </authorList>
    </citation>
    <scope>NUCLEOTIDE SEQUENCE</scope>
</reference>
<dbReference type="EMBL" id="OX597814">
    <property type="protein sequence ID" value="CAI9715257.1"/>
    <property type="molecule type" value="Genomic_DNA"/>
</dbReference>
<accession>A0AA36AHU6</accession>
<evidence type="ECO:0000313" key="2">
    <source>
        <dbReference type="Proteomes" id="UP001162480"/>
    </source>
</evidence>
<organism evidence="1 2">
    <name type="scientific">Octopus vulgaris</name>
    <name type="common">Common octopus</name>
    <dbReference type="NCBI Taxonomy" id="6645"/>
    <lineage>
        <taxon>Eukaryota</taxon>
        <taxon>Metazoa</taxon>
        <taxon>Spiralia</taxon>
        <taxon>Lophotrochozoa</taxon>
        <taxon>Mollusca</taxon>
        <taxon>Cephalopoda</taxon>
        <taxon>Coleoidea</taxon>
        <taxon>Octopodiformes</taxon>
        <taxon>Octopoda</taxon>
        <taxon>Incirrata</taxon>
        <taxon>Octopodidae</taxon>
        <taxon>Octopus</taxon>
    </lineage>
</organism>
<dbReference type="Proteomes" id="UP001162480">
    <property type="component" value="Chromosome 1"/>
</dbReference>
<evidence type="ECO:0000313" key="1">
    <source>
        <dbReference type="EMBL" id="CAI9715257.1"/>
    </source>
</evidence>
<keyword evidence="2" id="KW-1185">Reference proteome</keyword>
<protein>
    <submittedName>
        <fullName evidence="1">Uncharacterized protein</fullName>
    </submittedName>
</protein>
<sequence>MVSFNCAFEEKSIKKLEFLTEVLRGDQLGPILGPNVHPDFLQTIFLIEDDSGFSDAFFCDVMALDNAAAASIEEGRWGYTGGVHVVLARRCGRSGSYTGNIEMGRSKDIT</sequence>
<gene>
    <name evidence="1" type="ORF">OCTVUL_1B025352</name>
</gene>
<proteinExistence type="predicted"/>
<name>A0AA36AHU6_OCTVU</name>
<dbReference type="AlphaFoldDB" id="A0AA36AHU6"/>